<dbReference type="CDD" id="cd04480">
    <property type="entry name" value="RPA1_DBD_A_like"/>
    <property type="match status" value="1"/>
</dbReference>
<dbReference type="PANTHER" id="PTHR47165">
    <property type="entry name" value="OS03G0429900 PROTEIN"/>
    <property type="match status" value="1"/>
</dbReference>
<evidence type="ECO:0000313" key="4">
    <source>
        <dbReference type="RefSeq" id="XP_019094551.1"/>
    </source>
</evidence>
<feature type="region of interest" description="Disordered" evidence="1">
    <location>
        <begin position="325"/>
        <end position="354"/>
    </location>
</feature>
<dbReference type="InterPro" id="IPR047192">
    <property type="entry name" value="Euk_RPA1_DBD_C"/>
</dbReference>
<evidence type="ECO:0000313" key="3">
    <source>
        <dbReference type="Proteomes" id="UP000694864"/>
    </source>
</evidence>
<evidence type="ECO:0000256" key="1">
    <source>
        <dbReference type="SAM" id="MobiDB-lite"/>
    </source>
</evidence>
<dbReference type="PANTHER" id="PTHR47165:SF4">
    <property type="entry name" value="OS03G0429900 PROTEIN"/>
    <property type="match status" value="1"/>
</dbReference>
<protein>
    <submittedName>
        <fullName evidence="4">Uncharacterized protein LOC104759842</fullName>
    </submittedName>
</protein>
<dbReference type="Gene3D" id="2.40.50.140">
    <property type="entry name" value="Nucleic acid-binding proteins"/>
    <property type="match status" value="2"/>
</dbReference>
<gene>
    <name evidence="4" type="primary">LOC104759842</name>
</gene>
<organism evidence="3 4">
    <name type="scientific">Camelina sativa</name>
    <name type="common">False flax</name>
    <name type="synonym">Myagrum sativum</name>
    <dbReference type="NCBI Taxonomy" id="90675"/>
    <lineage>
        <taxon>Eukaryota</taxon>
        <taxon>Viridiplantae</taxon>
        <taxon>Streptophyta</taxon>
        <taxon>Embryophyta</taxon>
        <taxon>Tracheophyta</taxon>
        <taxon>Spermatophyta</taxon>
        <taxon>Magnoliopsida</taxon>
        <taxon>eudicotyledons</taxon>
        <taxon>Gunneridae</taxon>
        <taxon>Pentapetalae</taxon>
        <taxon>rosids</taxon>
        <taxon>malvids</taxon>
        <taxon>Brassicales</taxon>
        <taxon>Brassicaceae</taxon>
        <taxon>Camelineae</taxon>
        <taxon>Camelina</taxon>
    </lineage>
</organism>
<dbReference type="SUPFAM" id="SSF50249">
    <property type="entry name" value="Nucleic acid-binding proteins"/>
    <property type="match status" value="2"/>
</dbReference>
<sequence>MNVRPFVQLDNLNPALDHQKIRVRIIRLWKSFKSLQMVFVDSDGTRIHASIEDGLVSRFQNQLAVGESKIVDTFSLVDYDNVIGQIVSVGNLDSVKTKGKDNVKLSSDAVDLIQLDDDPSPQKPKVTLYEEFFIVNEKSIMDQIVYALEARTCVTIATIHSVEVLPKWYYIACKVCNKKVQPYPPESQSGKDLLYSCGVCDSDVMEVDYNSQKIKLLFFDGLAQLFIGKKAEELALEKPKDDTAPIPGSLSALVGRTMLFKISITIENLKSDKSAYVVEKFWEKEDMVVKFGKELYGRNELSNNSLDLDGHKLQIAPAEMNLTSSKRDHTDSNVGTTGGHSMMTRKKIKTESRD</sequence>
<dbReference type="InterPro" id="IPR012340">
    <property type="entry name" value="NA-bd_OB-fold"/>
</dbReference>
<dbReference type="CDD" id="cd04476">
    <property type="entry name" value="RPA1_DBD_C"/>
    <property type="match status" value="1"/>
</dbReference>
<accession>A0ABM1R6B3</accession>
<dbReference type="RefSeq" id="XP_019094551.1">
    <property type="nucleotide sequence ID" value="XM_019239006.1"/>
</dbReference>
<reference evidence="3" key="1">
    <citation type="journal article" date="2014" name="Nat. Commun.">
        <title>The emerging biofuel crop Camelina sativa retains a highly undifferentiated hexaploid genome structure.</title>
        <authorList>
            <person name="Kagale S."/>
            <person name="Koh C."/>
            <person name="Nixon J."/>
            <person name="Bollina V."/>
            <person name="Clarke W.E."/>
            <person name="Tuteja R."/>
            <person name="Spillane C."/>
            <person name="Robinson S.J."/>
            <person name="Links M.G."/>
            <person name="Clarke C."/>
            <person name="Higgins E.E."/>
            <person name="Huebert T."/>
            <person name="Sharpe A.G."/>
            <person name="Parkin I.A."/>
        </authorList>
    </citation>
    <scope>NUCLEOTIDE SEQUENCE [LARGE SCALE GENOMIC DNA]</scope>
    <source>
        <strain evidence="3">cv. DH55</strain>
    </source>
</reference>
<dbReference type="GeneID" id="104759842"/>
<dbReference type="Pfam" id="PF02721">
    <property type="entry name" value="DUF223"/>
    <property type="match status" value="1"/>
</dbReference>
<evidence type="ECO:0000259" key="2">
    <source>
        <dbReference type="Pfam" id="PF02721"/>
    </source>
</evidence>
<proteinExistence type="predicted"/>
<feature type="domain" description="Replication protein A 70 kDa DNA-binding subunit B/D first OB fold" evidence="2">
    <location>
        <begin position="6"/>
        <end position="78"/>
    </location>
</feature>
<dbReference type="Proteomes" id="UP000694864">
    <property type="component" value="Chromosome 17"/>
</dbReference>
<reference evidence="4" key="2">
    <citation type="submission" date="2025-08" db="UniProtKB">
        <authorList>
            <consortium name="RefSeq"/>
        </authorList>
    </citation>
    <scope>IDENTIFICATION</scope>
    <source>
        <tissue evidence="4">Leaf</tissue>
    </source>
</reference>
<dbReference type="InterPro" id="IPR003871">
    <property type="entry name" value="RFA1B/D_OB_1st"/>
</dbReference>
<name>A0ABM1R6B3_CAMSA</name>
<keyword evidence="3" id="KW-1185">Reference proteome</keyword>